<sequence>MIKVVATDMDGTFLNSRNDYDRKHFKVLFEKMTDQGIRFVSISGNQYYQIQSFFPELKDRITFVGENGAYIVENGSFIKSHRLSNDSVRLVLDYLTENKFDHELVLCGEQSAYILQASAQEVKDYFSIYYHRLTAVETFAQLPDDNFMKFSFNTPENQTYAIVDALNDKLEGKVVAVTSGHGNIDVIAEGVNKGTAMAYLLDRWGVTAEELAAFGDGGNDIEMLKLAKYSYAMSNGSADVKAAASAIAPSNDDSGVLKTIEKLLT</sequence>
<dbReference type="AlphaFoldDB" id="A0A172Q6T5"/>
<dbReference type="EMBL" id="CP014699">
    <property type="protein sequence ID" value="AND79122.1"/>
    <property type="molecule type" value="Genomic_DNA"/>
</dbReference>
<dbReference type="STRING" id="1811193.A0O21_03320"/>
<dbReference type="PROSITE" id="PS01229">
    <property type="entry name" value="COF_2"/>
    <property type="match status" value="1"/>
</dbReference>
<name>A0A172Q6T5_9STRE</name>
<evidence type="ECO:0000313" key="1">
    <source>
        <dbReference type="EMBL" id="AND79122.1"/>
    </source>
</evidence>
<dbReference type="KEGG" id="spat:A0O21_03320"/>
<dbReference type="InterPro" id="IPR036412">
    <property type="entry name" value="HAD-like_sf"/>
</dbReference>
<dbReference type="InterPro" id="IPR006379">
    <property type="entry name" value="HAD-SF_hydro_IIB"/>
</dbReference>
<organism evidence="1 2">
    <name type="scientific">Streptococcus pantholopis</name>
    <dbReference type="NCBI Taxonomy" id="1811193"/>
    <lineage>
        <taxon>Bacteria</taxon>
        <taxon>Bacillati</taxon>
        <taxon>Bacillota</taxon>
        <taxon>Bacilli</taxon>
        <taxon>Lactobacillales</taxon>
        <taxon>Streptococcaceae</taxon>
        <taxon>Streptococcus</taxon>
    </lineage>
</organism>
<proteinExistence type="predicted"/>
<reference evidence="1 2" key="1">
    <citation type="journal article" date="2016" name="Int. J. Syst. Evol. Microbiol.">
        <title>Streptococcuspantholopis sp. nov., isolated from faeces of the Tibetan antelope (Pantholops hodgsonii).</title>
        <authorList>
            <person name="Bai X."/>
            <person name="Xiong Y."/>
            <person name="Lu S."/>
            <person name="Jin D."/>
            <person name="Lai X."/>
            <person name="Yang J."/>
            <person name="Niu L."/>
            <person name="Hu S."/>
            <person name="Meng X."/>
            <person name="Pu J."/>
            <person name="Ye C."/>
            <person name="Xu J."/>
        </authorList>
    </citation>
    <scope>NUCLEOTIDE SEQUENCE [LARGE SCALE GENOMIC DNA]</scope>
    <source>
        <strain evidence="1 2">TA 26</strain>
    </source>
</reference>
<evidence type="ECO:0000313" key="2">
    <source>
        <dbReference type="Proteomes" id="UP000077317"/>
    </source>
</evidence>
<dbReference type="Proteomes" id="UP000077317">
    <property type="component" value="Chromosome"/>
</dbReference>
<dbReference type="SUPFAM" id="SSF56784">
    <property type="entry name" value="HAD-like"/>
    <property type="match status" value="1"/>
</dbReference>
<dbReference type="CDD" id="cd07518">
    <property type="entry name" value="HAD_YbiV-Like"/>
    <property type="match status" value="1"/>
</dbReference>
<dbReference type="InterPro" id="IPR023214">
    <property type="entry name" value="HAD_sf"/>
</dbReference>
<dbReference type="SFLD" id="SFLDS00003">
    <property type="entry name" value="Haloacid_Dehalogenase"/>
    <property type="match status" value="1"/>
</dbReference>
<dbReference type="GO" id="GO:0005829">
    <property type="term" value="C:cytosol"/>
    <property type="evidence" value="ECO:0007669"/>
    <property type="project" value="TreeGrafter"/>
</dbReference>
<dbReference type="PANTHER" id="PTHR10000:SF53">
    <property type="entry name" value="5-AMINO-6-(5-PHOSPHO-D-RIBITYLAMINO)URACIL PHOSPHATASE YBJI-RELATED"/>
    <property type="match status" value="1"/>
</dbReference>
<dbReference type="SFLD" id="SFLDG01140">
    <property type="entry name" value="C2.B:_Phosphomannomutase_and_P"/>
    <property type="match status" value="1"/>
</dbReference>
<dbReference type="SFLD" id="SFLDG01144">
    <property type="entry name" value="C2.B.4:_PGP_Like"/>
    <property type="match status" value="1"/>
</dbReference>
<dbReference type="InterPro" id="IPR000150">
    <property type="entry name" value="Cof"/>
</dbReference>
<dbReference type="Gene3D" id="3.30.1240.10">
    <property type="match status" value="1"/>
</dbReference>
<dbReference type="OrthoDB" id="9814970at2"/>
<dbReference type="GO" id="GO:0000287">
    <property type="term" value="F:magnesium ion binding"/>
    <property type="evidence" value="ECO:0007669"/>
    <property type="project" value="TreeGrafter"/>
</dbReference>
<dbReference type="RefSeq" id="WP_067061233.1">
    <property type="nucleotide sequence ID" value="NZ_CP014699.1"/>
</dbReference>
<dbReference type="PANTHER" id="PTHR10000">
    <property type="entry name" value="PHOSPHOSERINE PHOSPHATASE"/>
    <property type="match status" value="1"/>
</dbReference>
<keyword evidence="2" id="KW-1185">Reference proteome</keyword>
<accession>A0A172Q6T5</accession>
<dbReference type="NCBIfam" id="TIGR00099">
    <property type="entry name" value="Cof-subfamily"/>
    <property type="match status" value="1"/>
</dbReference>
<keyword evidence="1" id="KW-0378">Hydrolase</keyword>
<reference evidence="2" key="2">
    <citation type="submission" date="2016-03" db="EMBL/GenBank/DDBJ databases">
        <title>Streptococcus antelopensis sp. nov., isolated from the feces of the Tibetan antelope (Pantholops hodgsonii) in Hoh Xil National Nature Reserve, Qinghai, China.</title>
        <authorList>
            <person name="Bai X."/>
        </authorList>
    </citation>
    <scope>NUCLEOTIDE SEQUENCE [LARGE SCALE GENOMIC DNA]</scope>
    <source>
        <strain evidence="2">TA 26</strain>
    </source>
</reference>
<dbReference type="Gene3D" id="3.40.50.1000">
    <property type="entry name" value="HAD superfamily/HAD-like"/>
    <property type="match status" value="1"/>
</dbReference>
<dbReference type="Pfam" id="PF08282">
    <property type="entry name" value="Hydrolase_3"/>
    <property type="match status" value="1"/>
</dbReference>
<dbReference type="GO" id="GO:0016791">
    <property type="term" value="F:phosphatase activity"/>
    <property type="evidence" value="ECO:0007669"/>
    <property type="project" value="UniProtKB-ARBA"/>
</dbReference>
<dbReference type="NCBIfam" id="TIGR01484">
    <property type="entry name" value="HAD-SF-IIB"/>
    <property type="match status" value="1"/>
</dbReference>
<protein>
    <submittedName>
        <fullName evidence="1">Hydrolase</fullName>
    </submittedName>
</protein>
<gene>
    <name evidence="1" type="ORF">A0O21_03320</name>
</gene>